<reference evidence="6" key="1">
    <citation type="submission" date="2021-02" db="EMBL/GenBank/DDBJ databases">
        <title>Psilocybe cubensis genome.</title>
        <authorList>
            <person name="Mckernan K.J."/>
            <person name="Crawford S."/>
            <person name="Trippe A."/>
            <person name="Kane L.T."/>
            <person name="Mclaughlin S."/>
        </authorList>
    </citation>
    <scope>NUCLEOTIDE SEQUENCE [LARGE SCALE GENOMIC DNA]</scope>
    <source>
        <strain evidence="6">MGC-MH-2018</strain>
    </source>
</reference>
<evidence type="ECO:0000256" key="4">
    <source>
        <dbReference type="ARBA" id="ARBA00023002"/>
    </source>
</evidence>
<keyword evidence="4" id="KW-0560">Oxidoreductase</keyword>
<dbReference type="Pfam" id="PF07992">
    <property type="entry name" value="Pyr_redox_2"/>
    <property type="match status" value="1"/>
</dbReference>
<dbReference type="PRINTS" id="PR00469">
    <property type="entry name" value="PNDRDTASEII"/>
</dbReference>
<dbReference type="AlphaFoldDB" id="A0A8H8CEM3"/>
<evidence type="ECO:0000256" key="3">
    <source>
        <dbReference type="ARBA" id="ARBA00022827"/>
    </source>
</evidence>
<dbReference type="PANTHER" id="PTHR43735:SF3">
    <property type="entry name" value="FERROPTOSIS SUPPRESSOR PROTEIN 1"/>
    <property type="match status" value="1"/>
</dbReference>
<protein>
    <recommendedName>
        <fullName evidence="5">FAD/NAD(P)-binding domain-containing protein</fullName>
    </recommendedName>
</protein>
<feature type="domain" description="FAD/NAD(P)-binding" evidence="5">
    <location>
        <begin position="10"/>
        <end position="296"/>
    </location>
</feature>
<accession>A0A8H8CEM3</accession>
<keyword evidence="2" id="KW-0285">Flavoprotein</keyword>
<comment type="similarity">
    <text evidence="1">Belongs to the FAD-dependent oxidoreductase family.</text>
</comment>
<organism evidence="6">
    <name type="scientific">Psilocybe cubensis</name>
    <name type="common">Psychedelic mushroom</name>
    <name type="synonym">Stropharia cubensis</name>
    <dbReference type="NCBI Taxonomy" id="181762"/>
    <lineage>
        <taxon>Eukaryota</taxon>
        <taxon>Fungi</taxon>
        <taxon>Dikarya</taxon>
        <taxon>Basidiomycota</taxon>
        <taxon>Agaricomycotina</taxon>
        <taxon>Agaricomycetes</taxon>
        <taxon>Agaricomycetidae</taxon>
        <taxon>Agaricales</taxon>
        <taxon>Agaricineae</taxon>
        <taxon>Strophariaceae</taxon>
        <taxon>Psilocybe</taxon>
    </lineage>
</organism>
<sequence length="371" mass="40392">MSKKNDDRKNIVIVGGGAGGSRVAHSLSTKLDTAKFNIVLIDARPDFILLPATARAVVSNPNNLEKRILVPLKDVFSKNNGTFIQAEVTGIEKSENGGVVVLSNEERIPYDILVLSPGSRWTAPFAFPNNNIRDYFYASRANIEAAQNIVLVGAGAVAIELAGEIADVYPKKSVTIVQAAGMVLNKVYPDKFRRALESRLIARNIELIFGEYVEDTQIKNGTIKTKSGKVIKADLVISTVGPQPNTEFIAKSLGSDALTENGYIKVAPTLRLLNHPNIYAVGDAIDYAEQKQYMKSINQANIVAANIIASIHNKPLSPYKGSREIIVITIGKNGGVAFFDVLWGIVLGDWFCRLVKSRSLMVNRLKSLIGL</sequence>
<comment type="caution">
    <text evidence="6">The sequence shown here is derived from an EMBL/GenBank/DDBJ whole genome shotgun (WGS) entry which is preliminary data.</text>
</comment>
<evidence type="ECO:0000256" key="1">
    <source>
        <dbReference type="ARBA" id="ARBA00006442"/>
    </source>
</evidence>
<dbReference type="SUPFAM" id="SSF51905">
    <property type="entry name" value="FAD/NAD(P)-binding domain"/>
    <property type="match status" value="1"/>
</dbReference>
<dbReference type="GO" id="GO:0005737">
    <property type="term" value="C:cytoplasm"/>
    <property type="evidence" value="ECO:0007669"/>
    <property type="project" value="TreeGrafter"/>
</dbReference>
<evidence type="ECO:0000259" key="5">
    <source>
        <dbReference type="Pfam" id="PF07992"/>
    </source>
</evidence>
<dbReference type="PRINTS" id="PR00368">
    <property type="entry name" value="FADPNR"/>
</dbReference>
<dbReference type="InterPro" id="IPR036188">
    <property type="entry name" value="FAD/NAD-bd_sf"/>
</dbReference>
<evidence type="ECO:0000256" key="2">
    <source>
        <dbReference type="ARBA" id="ARBA00022630"/>
    </source>
</evidence>
<dbReference type="Gene3D" id="3.50.50.100">
    <property type="match status" value="1"/>
</dbReference>
<dbReference type="OrthoDB" id="202203at2759"/>
<dbReference type="InterPro" id="IPR023753">
    <property type="entry name" value="FAD/NAD-binding_dom"/>
</dbReference>
<keyword evidence="3" id="KW-0274">FAD</keyword>
<gene>
    <name evidence="6" type="ORF">JR316_011714</name>
</gene>
<dbReference type="GO" id="GO:0004174">
    <property type="term" value="F:electron-transferring-flavoprotein dehydrogenase activity"/>
    <property type="evidence" value="ECO:0007669"/>
    <property type="project" value="TreeGrafter"/>
</dbReference>
<evidence type="ECO:0000313" key="6">
    <source>
        <dbReference type="EMBL" id="KAG5163367.1"/>
    </source>
</evidence>
<dbReference type="EMBL" id="JAFIQS010000015">
    <property type="protein sequence ID" value="KAG5163367.1"/>
    <property type="molecule type" value="Genomic_DNA"/>
</dbReference>
<proteinExistence type="inferred from homology"/>
<dbReference type="PANTHER" id="PTHR43735">
    <property type="entry name" value="APOPTOSIS-INDUCING FACTOR 1"/>
    <property type="match status" value="1"/>
</dbReference>
<name>A0A8H8CEM3_PSICU</name>
<dbReference type="GO" id="GO:0050660">
    <property type="term" value="F:flavin adenine dinucleotide binding"/>
    <property type="evidence" value="ECO:0007669"/>
    <property type="project" value="TreeGrafter"/>
</dbReference>